<dbReference type="GO" id="GO:0016620">
    <property type="term" value="F:oxidoreductase activity, acting on the aldehyde or oxo group of donors, NAD or NADP as acceptor"/>
    <property type="evidence" value="ECO:0007669"/>
    <property type="project" value="UniProtKB-ARBA"/>
</dbReference>
<dbReference type="Gene3D" id="3.40.605.10">
    <property type="entry name" value="Aldehyde Dehydrogenase, Chain A, domain 1"/>
    <property type="match status" value="1"/>
</dbReference>
<evidence type="ECO:0000256" key="3">
    <source>
        <dbReference type="ARBA" id="ARBA00023027"/>
    </source>
</evidence>
<evidence type="ECO:0000256" key="1">
    <source>
        <dbReference type="ARBA" id="ARBA00009986"/>
    </source>
</evidence>
<proteinExistence type="inferred from homology"/>
<keyword evidence="2 5" id="KW-0560">Oxidoreductase</keyword>
<dbReference type="Proteomes" id="UP001213771">
    <property type="component" value="Unassembled WGS sequence"/>
</dbReference>
<organism evidence="7 8">
    <name type="scientific">Priestia megaterium</name>
    <name type="common">Bacillus megaterium</name>
    <dbReference type="NCBI Taxonomy" id="1404"/>
    <lineage>
        <taxon>Bacteria</taxon>
        <taxon>Bacillati</taxon>
        <taxon>Bacillota</taxon>
        <taxon>Bacilli</taxon>
        <taxon>Bacillales</taxon>
        <taxon>Bacillaceae</taxon>
        <taxon>Priestia</taxon>
    </lineage>
</organism>
<dbReference type="EMBL" id="JARAOX010000196">
    <property type="protein sequence ID" value="MDD9784593.1"/>
    <property type="molecule type" value="Genomic_DNA"/>
</dbReference>
<dbReference type="PROSITE" id="PS00687">
    <property type="entry name" value="ALDEHYDE_DEHYDR_GLU"/>
    <property type="match status" value="1"/>
</dbReference>
<reference evidence="7 8" key="1">
    <citation type="submission" date="2023-02" db="EMBL/GenBank/DDBJ databases">
        <authorList>
            <person name="Olszewska D."/>
        </authorList>
    </citation>
    <scope>NUCLEOTIDE SEQUENCE [LARGE SCALE GENOMIC DNA]</scope>
    <source>
        <strain evidence="7 8">FDU301</strain>
    </source>
</reference>
<dbReference type="InterPro" id="IPR016162">
    <property type="entry name" value="Ald_DH_N"/>
</dbReference>
<evidence type="ECO:0000256" key="4">
    <source>
        <dbReference type="PROSITE-ProRule" id="PRU10007"/>
    </source>
</evidence>
<keyword evidence="3" id="KW-0520">NAD</keyword>
<feature type="active site" evidence="4">
    <location>
        <position position="252"/>
    </location>
</feature>
<evidence type="ECO:0000256" key="2">
    <source>
        <dbReference type="ARBA" id="ARBA00023002"/>
    </source>
</evidence>
<evidence type="ECO:0000313" key="7">
    <source>
        <dbReference type="EMBL" id="MDD9784593.1"/>
    </source>
</evidence>
<protein>
    <submittedName>
        <fullName evidence="7">Aldehyde dehydrogenase family protein</fullName>
    </submittedName>
</protein>
<name>A0ABD4WWJ9_PRIMG</name>
<sequence>MLIKPVNQFIGGSWEVGSSKKKGTIHNPFNNEVLAEVTLANEVDVNEAYEIAKEAQKSWLKVPSTEKVTILKKAATYLERNKEEIINILVKEAGSSFIKATIEFEAALNILKESFNYPSKMEETIELPSQTKHKENLVYRDPVGVVGVISSFNFPLHLSMRSIVPAIAMGNTVVHKPDLQTAISGGTIIAKMFEEAGLPAGVFNLIVTDIKEIGDSFIEHPIPKIISFTGSTGVGKHIGSIAGQNLKKVALELGGNNPFIVLEDANIEEAVNAAVFGKFLHQGQVCMIINRMLVHRSLYKEFVGRFVERVSKLPFGNPEDPSVIIGPLINEKQVHKVRDLVQIAKQEGATPVLEGTIEGNVVTPFVFADVSNDMKIAQSEIFGPIATIIPFDNEEEVIKFANDTAYGLSAGIFTKDIEKGRKMARQIESGMAHVNDQSVNDESMVPFGGIKSSGLGRYGGRWALEEFTNTKWISIQNNPRNYPF</sequence>
<dbReference type="Pfam" id="PF00171">
    <property type="entry name" value="Aldedh"/>
    <property type="match status" value="1"/>
</dbReference>
<comment type="similarity">
    <text evidence="1 5">Belongs to the aldehyde dehydrogenase family.</text>
</comment>
<dbReference type="InterPro" id="IPR016161">
    <property type="entry name" value="Ald_DH/histidinol_DH"/>
</dbReference>
<gene>
    <name evidence="7" type="ORF">PVE99_19700</name>
</gene>
<dbReference type="PANTHER" id="PTHR42986">
    <property type="entry name" value="BENZALDEHYDE DEHYDROGENASE YFMT"/>
    <property type="match status" value="1"/>
</dbReference>
<dbReference type="PANTHER" id="PTHR42986:SF1">
    <property type="entry name" value="BENZALDEHYDE DEHYDROGENASE YFMT"/>
    <property type="match status" value="1"/>
</dbReference>
<dbReference type="SUPFAM" id="SSF53720">
    <property type="entry name" value="ALDH-like"/>
    <property type="match status" value="1"/>
</dbReference>
<evidence type="ECO:0000256" key="5">
    <source>
        <dbReference type="RuleBase" id="RU003345"/>
    </source>
</evidence>
<dbReference type="AlphaFoldDB" id="A0ABD4WWJ9"/>
<dbReference type="FunFam" id="3.40.309.10:FF:000009">
    <property type="entry name" value="Aldehyde dehydrogenase A"/>
    <property type="match status" value="1"/>
</dbReference>
<dbReference type="InterPro" id="IPR029510">
    <property type="entry name" value="Ald_DH_CS_GLU"/>
</dbReference>
<accession>A0ABD4WWJ9</accession>
<dbReference type="Gene3D" id="3.40.309.10">
    <property type="entry name" value="Aldehyde Dehydrogenase, Chain A, domain 2"/>
    <property type="match status" value="1"/>
</dbReference>
<comment type="caution">
    <text evidence="7">The sequence shown here is derived from an EMBL/GenBank/DDBJ whole genome shotgun (WGS) entry which is preliminary data.</text>
</comment>
<evidence type="ECO:0000259" key="6">
    <source>
        <dbReference type="Pfam" id="PF00171"/>
    </source>
</evidence>
<dbReference type="InterPro" id="IPR015590">
    <property type="entry name" value="Aldehyde_DH_dom"/>
</dbReference>
<evidence type="ECO:0000313" key="8">
    <source>
        <dbReference type="Proteomes" id="UP001213771"/>
    </source>
</evidence>
<feature type="domain" description="Aldehyde dehydrogenase" evidence="6">
    <location>
        <begin position="18"/>
        <end position="473"/>
    </location>
</feature>
<dbReference type="InterPro" id="IPR016163">
    <property type="entry name" value="Ald_DH_C"/>
</dbReference>